<dbReference type="SUPFAM" id="SSF88697">
    <property type="entry name" value="PUA domain-like"/>
    <property type="match status" value="1"/>
</dbReference>
<evidence type="ECO:0000256" key="11">
    <source>
        <dbReference type="HAMAP-Rule" id="MF_03120"/>
    </source>
</evidence>
<evidence type="ECO:0000256" key="3">
    <source>
        <dbReference type="ARBA" id="ARBA00022741"/>
    </source>
</evidence>
<dbReference type="InterPro" id="IPR027417">
    <property type="entry name" value="P-loop_NTPase"/>
</dbReference>
<dbReference type="RefSeq" id="XP_022824318.1">
    <property type="nucleotide sequence ID" value="XM_022968550.1"/>
</dbReference>
<keyword evidence="3 11" id="KW-0547">Nucleotide-binding</keyword>
<feature type="compositionally biased region" description="Basic and acidic residues" evidence="14">
    <location>
        <begin position="273"/>
        <end position="285"/>
    </location>
</feature>
<dbReference type="FunFam" id="1.20.5.5270:FF:000001">
    <property type="entry name" value="Lon protease homolog, mitochondrial"/>
    <property type="match status" value="1"/>
</dbReference>
<keyword evidence="8 11" id="KW-0238">DNA-binding</keyword>
<dbReference type="InterPro" id="IPR008269">
    <property type="entry name" value="Lon_proteolytic"/>
</dbReference>
<comment type="similarity">
    <text evidence="11 12 13">Belongs to the peptidase S16 family.</text>
</comment>
<dbReference type="PRINTS" id="PR00830">
    <property type="entry name" value="ENDOLAPTASE"/>
</dbReference>
<keyword evidence="2 11" id="KW-0645">Protease</keyword>
<dbReference type="FunFam" id="1.20.58.1480:FF:000002">
    <property type="entry name" value="Lon protease homolog, mitochondrial"/>
    <property type="match status" value="1"/>
</dbReference>
<dbReference type="KEGG" id="sliu:111354919"/>
<feature type="region of interest" description="Disordered" evidence="14">
    <location>
        <begin position="70"/>
        <end position="91"/>
    </location>
</feature>
<evidence type="ECO:0000256" key="10">
    <source>
        <dbReference type="ARBA" id="ARBA00050665"/>
    </source>
</evidence>
<dbReference type="InterPro" id="IPR003593">
    <property type="entry name" value="AAA+_ATPase"/>
</dbReference>
<feature type="compositionally biased region" description="Basic residues" evidence="14">
    <location>
        <begin position="240"/>
        <end position="250"/>
    </location>
</feature>
<evidence type="ECO:0000256" key="13">
    <source>
        <dbReference type="RuleBase" id="RU000591"/>
    </source>
</evidence>
<dbReference type="Gene3D" id="1.20.58.1480">
    <property type="match status" value="1"/>
</dbReference>
<dbReference type="GO" id="GO:0043565">
    <property type="term" value="F:sequence-specific DNA binding"/>
    <property type="evidence" value="ECO:0007669"/>
    <property type="project" value="UniProtKB-UniRule"/>
</dbReference>
<dbReference type="GO" id="GO:0003697">
    <property type="term" value="F:single-stranded DNA binding"/>
    <property type="evidence" value="ECO:0007669"/>
    <property type="project" value="TreeGrafter"/>
</dbReference>
<dbReference type="SMART" id="SM00382">
    <property type="entry name" value="AAA"/>
    <property type="match status" value="1"/>
</dbReference>
<dbReference type="NCBIfam" id="TIGR00763">
    <property type="entry name" value="lon"/>
    <property type="match status" value="1"/>
</dbReference>
<dbReference type="InterPro" id="IPR020568">
    <property type="entry name" value="Ribosomal_Su5_D2-typ_SF"/>
</dbReference>
<keyword evidence="9 11" id="KW-0496">Mitochondrion</keyword>
<dbReference type="GO" id="GO:0070407">
    <property type="term" value="P:oxidation-dependent protein catabolic process"/>
    <property type="evidence" value="ECO:0007669"/>
    <property type="project" value="UniProtKB-UniRule"/>
</dbReference>
<keyword evidence="6 11" id="KW-0067">ATP-binding</keyword>
<dbReference type="InterPro" id="IPR003111">
    <property type="entry name" value="Lon_prtase_N"/>
</dbReference>
<dbReference type="GO" id="GO:0051131">
    <property type="term" value="P:chaperone-mediated protein complex assembly"/>
    <property type="evidence" value="ECO:0007669"/>
    <property type="project" value="UniProtKB-UniRule"/>
</dbReference>
<evidence type="ECO:0000256" key="5">
    <source>
        <dbReference type="ARBA" id="ARBA00022825"/>
    </source>
</evidence>
<dbReference type="GO" id="GO:0007005">
    <property type="term" value="P:mitochondrion organization"/>
    <property type="evidence" value="ECO:0007669"/>
    <property type="project" value="TreeGrafter"/>
</dbReference>
<evidence type="ECO:0000256" key="6">
    <source>
        <dbReference type="ARBA" id="ARBA00022840"/>
    </source>
</evidence>
<dbReference type="Gene3D" id="2.30.130.40">
    <property type="entry name" value="LON domain-like"/>
    <property type="match status" value="1"/>
</dbReference>
<dbReference type="GO" id="GO:0004252">
    <property type="term" value="F:serine-type endopeptidase activity"/>
    <property type="evidence" value="ECO:0007669"/>
    <property type="project" value="UniProtKB-UniRule"/>
</dbReference>
<evidence type="ECO:0000256" key="14">
    <source>
        <dbReference type="SAM" id="MobiDB-lite"/>
    </source>
</evidence>
<dbReference type="SMART" id="SM00464">
    <property type="entry name" value="LON"/>
    <property type="match status" value="1"/>
</dbReference>
<accession>A0A9J7E727</accession>
<evidence type="ECO:0000256" key="7">
    <source>
        <dbReference type="ARBA" id="ARBA00022946"/>
    </source>
</evidence>
<dbReference type="InterPro" id="IPR015947">
    <property type="entry name" value="PUA-like_sf"/>
</dbReference>
<feature type="domain" description="Lon N-terminal" evidence="16">
    <location>
        <begin position="109"/>
        <end position="389"/>
    </location>
</feature>
<dbReference type="GO" id="GO:0004176">
    <property type="term" value="F:ATP-dependent peptidase activity"/>
    <property type="evidence" value="ECO:0007669"/>
    <property type="project" value="UniProtKB-UniRule"/>
</dbReference>
<dbReference type="InterPro" id="IPR004815">
    <property type="entry name" value="Lon_bac/euk-typ"/>
</dbReference>
<dbReference type="PROSITE" id="PS51786">
    <property type="entry name" value="LON_PROTEOLYTIC"/>
    <property type="match status" value="1"/>
</dbReference>
<dbReference type="InterPro" id="IPR046336">
    <property type="entry name" value="Lon_prtase_N_sf"/>
</dbReference>
<dbReference type="Gene3D" id="1.20.5.5270">
    <property type="match status" value="1"/>
</dbReference>
<evidence type="ECO:0000256" key="8">
    <source>
        <dbReference type="ARBA" id="ARBA00023125"/>
    </source>
</evidence>
<dbReference type="PROSITE" id="PS01046">
    <property type="entry name" value="LON_SER"/>
    <property type="match status" value="1"/>
</dbReference>
<dbReference type="GO" id="GO:0005524">
    <property type="term" value="F:ATP binding"/>
    <property type="evidence" value="ECO:0007669"/>
    <property type="project" value="UniProtKB-UniRule"/>
</dbReference>
<comment type="function">
    <text evidence="11">ATP-dependent serine protease that mediates the selective degradation of misfolded, unassembled or oxidatively damaged polypeptides as well as certain short-lived regulatory proteins in the mitochondrial matrix. May also have a chaperone function in the assembly of inner membrane protein complexes. Participates in the regulation of mitochondrial gene expression and in the maintenance of the integrity of the mitochondrial genome. Binds to mitochondrial DNA in a site-specific manner.</text>
</comment>
<evidence type="ECO:0000313" key="18">
    <source>
        <dbReference type="RefSeq" id="XP_022824318.1"/>
    </source>
</evidence>
<dbReference type="Gene3D" id="3.30.230.10">
    <property type="match status" value="1"/>
</dbReference>
<dbReference type="AlphaFoldDB" id="A0A9J7E727"/>
<gene>
    <name evidence="18" type="primary">LOC111354919</name>
</gene>
<dbReference type="SUPFAM" id="SSF52540">
    <property type="entry name" value="P-loop containing nucleoside triphosphate hydrolases"/>
    <property type="match status" value="1"/>
</dbReference>
<dbReference type="Pfam" id="PF05362">
    <property type="entry name" value="Lon_C"/>
    <property type="match status" value="1"/>
</dbReference>
<dbReference type="InterPro" id="IPR014721">
    <property type="entry name" value="Ribsml_uS5_D2-typ_fold_subgr"/>
</dbReference>
<sequence>MHTASSLIRNSFLNPKLKSTVVRSVTKVASHGKPVQRLCYSGVAGARGARICSYNSTFLSSSKQVGFGRYFSTNKSDPPDEDPESKDETPLFSSQLPATVAVPEVWPQVPVIAINRNPVFPRFIKLIEISNPALIDLIRRKVKLNQPYVGIFLRKKEDEKSDVVSNLDDLHQVGVFAQIHEMQDMDYKLRLVVMAHRRIKITGQFIEDEIESGPAEMKLKFPLFNVELNVAREESDAERRRRKYRNTRKQVSKEPAAATATATATTATAEAEDAPKEPKDSKKPAPDQVMMVKVENLMHEKFQQTEEVKALTQEVIKTIRDIINLNPLYRESLHHMLAQGQRVVDNPVYLSDLGAALTGAEPAELQAVLEEMDIPKRLMMSLSLLKKEFELSKLQQKIGKEVEEKVKQQHRKYILHEQLKVIKKELGLEKDDKDAIGDKFKERLAEKKVPQAVQTVIDEELNKLNFLESHSSEFNVTRCYLDWLTSLPWGVTSEENLKLKDAQVILDEDHYGMEDIKKRILEFIAVSQLKGSTQGKILCFHGPPGVGKTSIARSIARALNRQYFRFSVGGMTDVAEIKGHRRTYVGAMPGKLVQCLKKTGTENPLVLIDEVDKIGKGVHGDPSSALLELLDPEQNANFLDHYLDVPVDLSKVLFICTANVVEHIPEPLRDRMELIDMSGYVAEEKLAIAQQYLVPSARASCGLAAAQLDLTPDALHALIRSYCRESGVRNLQKHIEKIARKVAYKIVKEETESLKVTEANLSELVGKPTFKRDRMYNITPPGVVMGLAWTAMGGSTLFIETAIRNAAKDDKSPFGSMEVTGHLGDVMKESARIALTVARNYMSIYYPENKFLNTSHIHLHVPEGATPKDGPSAGCTIATALTSLALRRPVRPDLAMTGEISLTGRVLPVGGIKEKIIAAKRAGVCCVVLPEENRRDYDDLPSFIREKVDIHFVSDFDEILKIAFDQQQQQIEVGNIANNTCM</sequence>
<dbReference type="EC" id="3.4.21.53" evidence="11"/>
<dbReference type="Pfam" id="PF00004">
    <property type="entry name" value="AAA"/>
    <property type="match status" value="1"/>
</dbReference>
<dbReference type="Pfam" id="PF02190">
    <property type="entry name" value="LON_substr_bdg"/>
    <property type="match status" value="1"/>
</dbReference>
<keyword evidence="5 11" id="KW-0720">Serine protease</keyword>
<dbReference type="PANTHER" id="PTHR43718">
    <property type="entry name" value="LON PROTEASE"/>
    <property type="match status" value="1"/>
</dbReference>
<comment type="subunit">
    <text evidence="11">Homohexamer or homoheptamer. Organized in a ring with a central cavity.</text>
</comment>
<dbReference type="PROSITE" id="PS51787">
    <property type="entry name" value="LON_N"/>
    <property type="match status" value="1"/>
</dbReference>
<comment type="catalytic activity">
    <reaction evidence="10 11">
        <text>Hydrolysis of proteins in presence of ATP.</text>
        <dbReference type="EC" id="3.4.21.53"/>
    </reaction>
</comment>
<dbReference type="CDD" id="cd19500">
    <property type="entry name" value="RecA-like_Lon"/>
    <property type="match status" value="1"/>
</dbReference>
<dbReference type="FunFam" id="3.40.50.300:FF:000021">
    <property type="entry name" value="Lon protease homolog"/>
    <property type="match status" value="1"/>
</dbReference>
<dbReference type="HAMAP" id="MF_03120">
    <property type="entry name" value="lonm_euk"/>
    <property type="match status" value="1"/>
</dbReference>
<evidence type="ECO:0000259" key="15">
    <source>
        <dbReference type="PROSITE" id="PS51786"/>
    </source>
</evidence>
<feature type="domain" description="Lon proteolytic" evidence="15">
    <location>
        <begin position="778"/>
        <end position="966"/>
    </location>
</feature>
<dbReference type="PANTHER" id="PTHR43718:SF2">
    <property type="entry name" value="LON PROTEASE HOMOLOG, MITOCHONDRIAL"/>
    <property type="match status" value="1"/>
</dbReference>
<evidence type="ECO:0000259" key="16">
    <source>
        <dbReference type="PROSITE" id="PS51787"/>
    </source>
</evidence>
<dbReference type="Gene3D" id="3.40.50.300">
    <property type="entry name" value="P-loop containing nucleotide triphosphate hydrolases"/>
    <property type="match status" value="1"/>
</dbReference>
<proteinExistence type="inferred from homology"/>
<dbReference type="GO" id="GO:0034599">
    <property type="term" value="P:cellular response to oxidative stress"/>
    <property type="evidence" value="ECO:0007669"/>
    <property type="project" value="UniProtKB-UniRule"/>
</dbReference>
<dbReference type="FunFam" id="1.10.8.60:FF:000043">
    <property type="entry name" value="Lon protease homolog, mitochondrial"/>
    <property type="match status" value="1"/>
</dbReference>
<keyword evidence="4 11" id="KW-0378">Hydrolase</keyword>
<feature type="region of interest" description="Disordered" evidence="14">
    <location>
        <begin position="235"/>
        <end position="287"/>
    </location>
</feature>
<dbReference type="GO" id="GO:0016887">
    <property type="term" value="F:ATP hydrolysis activity"/>
    <property type="evidence" value="ECO:0007669"/>
    <property type="project" value="UniProtKB-UniRule"/>
</dbReference>
<dbReference type="Proteomes" id="UP000301870">
    <property type="component" value="Chromosome 20"/>
</dbReference>
<organism evidence="17 18">
    <name type="scientific">Spodoptera litura</name>
    <name type="common">Asian cotton leafworm</name>
    <dbReference type="NCBI Taxonomy" id="69820"/>
    <lineage>
        <taxon>Eukaryota</taxon>
        <taxon>Metazoa</taxon>
        <taxon>Ecdysozoa</taxon>
        <taxon>Arthropoda</taxon>
        <taxon>Hexapoda</taxon>
        <taxon>Insecta</taxon>
        <taxon>Pterygota</taxon>
        <taxon>Neoptera</taxon>
        <taxon>Endopterygota</taxon>
        <taxon>Lepidoptera</taxon>
        <taxon>Glossata</taxon>
        <taxon>Ditrysia</taxon>
        <taxon>Noctuoidea</taxon>
        <taxon>Noctuidae</taxon>
        <taxon>Amphipyrinae</taxon>
        <taxon>Spodoptera</taxon>
    </lineage>
</organism>
<dbReference type="GeneID" id="111354919"/>
<feature type="active site" evidence="11 12">
    <location>
        <position position="872"/>
    </location>
</feature>
<comment type="subcellular location">
    <subcellularLocation>
        <location evidence="1 11">Mitochondrion matrix</location>
    </subcellularLocation>
</comment>
<dbReference type="Gene3D" id="1.10.8.60">
    <property type="match status" value="1"/>
</dbReference>
<evidence type="ECO:0000256" key="2">
    <source>
        <dbReference type="ARBA" id="ARBA00022670"/>
    </source>
</evidence>
<dbReference type="OrthoDB" id="2411602at2759"/>
<dbReference type="SUPFAM" id="SSF54211">
    <property type="entry name" value="Ribosomal protein S5 domain 2-like"/>
    <property type="match status" value="1"/>
</dbReference>
<dbReference type="InterPro" id="IPR027503">
    <property type="entry name" value="Lonm_euk"/>
</dbReference>
<dbReference type="InterPro" id="IPR054594">
    <property type="entry name" value="Lon_lid"/>
</dbReference>
<feature type="compositionally biased region" description="Low complexity" evidence="14">
    <location>
        <begin position="253"/>
        <end position="269"/>
    </location>
</feature>
<dbReference type="InterPro" id="IPR027065">
    <property type="entry name" value="Lon_Prtase"/>
</dbReference>
<dbReference type="InterPro" id="IPR008268">
    <property type="entry name" value="Peptidase_S16_AS"/>
</dbReference>
<feature type="binding site" evidence="11">
    <location>
        <begin position="542"/>
        <end position="549"/>
    </location>
    <ligand>
        <name>ATP</name>
        <dbReference type="ChEBI" id="CHEBI:30616"/>
    </ligand>
</feature>
<dbReference type="FunFam" id="3.30.230.10:FF:000015">
    <property type="entry name" value="Lon protease homolog, mitochondrial"/>
    <property type="match status" value="1"/>
</dbReference>
<evidence type="ECO:0000256" key="9">
    <source>
        <dbReference type="ARBA" id="ARBA00023128"/>
    </source>
</evidence>
<dbReference type="GO" id="GO:0006515">
    <property type="term" value="P:protein quality control for misfolded or incompletely synthesized proteins"/>
    <property type="evidence" value="ECO:0007669"/>
    <property type="project" value="UniProtKB-UniRule"/>
</dbReference>
<evidence type="ECO:0000256" key="1">
    <source>
        <dbReference type="ARBA" id="ARBA00004305"/>
    </source>
</evidence>
<dbReference type="GO" id="GO:0005759">
    <property type="term" value="C:mitochondrial matrix"/>
    <property type="evidence" value="ECO:0007669"/>
    <property type="project" value="UniProtKB-SubCell"/>
</dbReference>
<keyword evidence="17" id="KW-1185">Reference proteome</keyword>
<name>A0A9J7E727_SPOLT</name>
<dbReference type="InterPro" id="IPR003959">
    <property type="entry name" value="ATPase_AAA_core"/>
</dbReference>
<reference evidence="18" key="1">
    <citation type="submission" date="2025-08" db="UniProtKB">
        <authorList>
            <consortium name="RefSeq"/>
        </authorList>
    </citation>
    <scope>IDENTIFICATION</scope>
    <source>
        <strain evidence="18">Ishihara</strain>
        <tissue evidence="18">Whole body</tissue>
    </source>
</reference>
<feature type="active site" evidence="11 12">
    <location>
        <position position="915"/>
    </location>
</feature>
<evidence type="ECO:0000313" key="17">
    <source>
        <dbReference type="Proteomes" id="UP000301870"/>
    </source>
</evidence>
<dbReference type="CTD" id="40138"/>
<dbReference type="Pfam" id="PF22667">
    <property type="entry name" value="Lon_lid"/>
    <property type="match status" value="1"/>
</dbReference>
<keyword evidence="7" id="KW-0809">Transit peptide</keyword>
<evidence type="ECO:0000256" key="4">
    <source>
        <dbReference type="ARBA" id="ARBA00022801"/>
    </source>
</evidence>
<evidence type="ECO:0000256" key="12">
    <source>
        <dbReference type="PROSITE-ProRule" id="PRU01122"/>
    </source>
</evidence>
<protein>
    <recommendedName>
        <fullName evidence="11">Lon protease homolog, mitochondrial</fullName>
        <ecNumber evidence="11">3.4.21.53</ecNumber>
    </recommendedName>
</protein>